<dbReference type="PROSITE" id="PS50850">
    <property type="entry name" value="MFS"/>
    <property type="match status" value="1"/>
</dbReference>
<dbReference type="AlphaFoldDB" id="A0A7W5FA49"/>
<accession>A0A7W5FA49</accession>
<name>A0A7W5FA49_9ACTN</name>
<feature type="transmembrane region" description="Helical" evidence="8">
    <location>
        <begin position="80"/>
        <end position="99"/>
    </location>
</feature>
<keyword evidence="7 8" id="KW-0472">Membrane</keyword>
<evidence type="ECO:0000256" key="1">
    <source>
        <dbReference type="ARBA" id="ARBA00004651"/>
    </source>
</evidence>
<evidence type="ECO:0000256" key="3">
    <source>
        <dbReference type="ARBA" id="ARBA00022448"/>
    </source>
</evidence>
<dbReference type="PANTHER" id="PTHR42718">
    <property type="entry name" value="MAJOR FACILITATOR SUPERFAMILY MULTIDRUG TRANSPORTER MFSC"/>
    <property type="match status" value="1"/>
</dbReference>
<dbReference type="PRINTS" id="PR01036">
    <property type="entry name" value="TCRTETB"/>
</dbReference>
<comment type="similarity">
    <text evidence="2">Belongs to the major facilitator superfamily. EmrB family.</text>
</comment>
<dbReference type="SUPFAM" id="SSF103473">
    <property type="entry name" value="MFS general substrate transporter"/>
    <property type="match status" value="1"/>
</dbReference>
<keyword evidence="6 8" id="KW-1133">Transmembrane helix</keyword>
<feature type="transmembrane region" description="Helical" evidence="8">
    <location>
        <begin position="400"/>
        <end position="421"/>
    </location>
</feature>
<proteinExistence type="inferred from homology"/>
<dbReference type="InterPro" id="IPR036259">
    <property type="entry name" value="MFS_trans_sf"/>
</dbReference>
<feature type="transmembrane region" description="Helical" evidence="8">
    <location>
        <begin position="138"/>
        <end position="160"/>
    </location>
</feature>
<evidence type="ECO:0000256" key="7">
    <source>
        <dbReference type="ARBA" id="ARBA00023136"/>
    </source>
</evidence>
<sequence length="500" mass="51364">MTPRPRTAPSPTTIVLTVIAGTVMIPIDITIVAVAIARLSQETGASLPVIQWVATGYTLALATVIPAAAWAIGRFGARQVFITAIAVFTIGSGLVAASWNVESLIAFRVLQGLGGGFVMPAAMTLTLRSAPPAERGRLMALMGLPVLVGPVFGPVLGGWLLDTMSWRWMFLINLPLGLLGIILGLRNLPRLENGPSARLDVRGLLLLPPAMALLVLGTSFAEGTLVSAKVLLPIAAGIVLVALFVRHALRVEAPLLDVRLLERRLTGGSAALLVCFAGGYFGSMILVPLYWQVVRGESATTAGLLMAPAGIAAGIMIQISGRLIDRFPPLPVIGSGIVVSTLGFGALALQLSADAPMLALATTHAVATAGAGFVMLPTMTIATRYLEDSAIPAGSTMINVLNQVATALCTAGVSVLLAAALSSRLPGLGSDGIGALSSLAPAERAAVAPLAAEALQVAFWLPVTMMAISGVVAFLAFRRTPSARSVSVGSPRPVPAAVAD</sequence>
<keyword evidence="11" id="KW-1185">Reference proteome</keyword>
<feature type="transmembrane region" description="Helical" evidence="8">
    <location>
        <begin position="166"/>
        <end position="185"/>
    </location>
</feature>
<evidence type="ECO:0000256" key="8">
    <source>
        <dbReference type="SAM" id="Phobius"/>
    </source>
</evidence>
<feature type="transmembrane region" description="Helical" evidence="8">
    <location>
        <begin position="329"/>
        <end position="351"/>
    </location>
</feature>
<dbReference type="Proteomes" id="UP000577707">
    <property type="component" value="Unassembled WGS sequence"/>
</dbReference>
<dbReference type="Pfam" id="PF07690">
    <property type="entry name" value="MFS_1"/>
    <property type="match status" value="1"/>
</dbReference>
<feature type="transmembrane region" description="Helical" evidence="8">
    <location>
        <begin position="457"/>
        <end position="477"/>
    </location>
</feature>
<protein>
    <submittedName>
        <fullName evidence="10">EmrB/QacA subfamily drug resistance transporter</fullName>
    </submittedName>
</protein>
<dbReference type="GO" id="GO:0005886">
    <property type="term" value="C:plasma membrane"/>
    <property type="evidence" value="ECO:0007669"/>
    <property type="project" value="UniProtKB-SubCell"/>
</dbReference>
<evidence type="ECO:0000313" key="10">
    <source>
        <dbReference type="EMBL" id="MBB3090747.1"/>
    </source>
</evidence>
<keyword evidence="4" id="KW-1003">Cell membrane</keyword>
<dbReference type="PANTHER" id="PTHR42718:SF9">
    <property type="entry name" value="MAJOR FACILITATOR SUPERFAMILY MULTIDRUG TRANSPORTER MFSC"/>
    <property type="match status" value="1"/>
</dbReference>
<feature type="transmembrane region" description="Helical" evidence="8">
    <location>
        <begin position="299"/>
        <end position="317"/>
    </location>
</feature>
<comment type="subcellular location">
    <subcellularLocation>
        <location evidence="1">Cell membrane</location>
        <topology evidence="1">Multi-pass membrane protein</topology>
    </subcellularLocation>
</comment>
<feature type="transmembrane region" description="Helical" evidence="8">
    <location>
        <begin position="205"/>
        <end position="224"/>
    </location>
</feature>
<dbReference type="InterPro" id="IPR004638">
    <property type="entry name" value="EmrB-like"/>
</dbReference>
<feature type="transmembrane region" description="Helical" evidence="8">
    <location>
        <begin position="230"/>
        <end position="249"/>
    </location>
</feature>
<keyword evidence="3" id="KW-0813">Transport</keyword>
<evidence type="ECO:0000256" key="4">
    <source>
        <dbReference type="ARBA" id="ARBA00022475"/>
    </source>
</evidence>
<feature type="domain" description="Major facilitator superfamily (MFS) profile" evidence="9">
    <location>
        <begin position="14"/>
        <end position="481"/>
    </location>
</feature>
<feature type="transmembrane region" description="Helical" evidence="8">
    <location>
        <begin position="105"/>
        <end position="126"/>
    </location>
</feature>
<evidence type="ECO:0000256" key="2">
    <source>
        <dbReference type="ARBA" id="ARBA00008537"/>
    </source>
</evidence>
<evidence type="ECO:0000259" key="9">
    <source>
        <dbReference type="PROSITE" id="PS50850"/>
    </source>
</evidence>
<comment type="caution">
    <text evidence="10">The sequence shown here is derived from an EMBL/GenBank/DDBJ whole genome shotgun (WGS) entry which is preliminary data.</text>
</comment>
<feature type="transmembrane region" description="Helical" evidence="8">
    <location>
        <begin position="12"/>
        <end position="37"/>
    </location>
</feature>
<feature type="transmembrane region" description="Helical" evidence="8">
    <location>
        <begin position="270"/>
        <end position="293"/>
    </location>
</feature>
<feature type="transmembrane region" description="Helical" evidence="8">
    <location>
        <begin position="49"/>
        <end position="73"/>
    </location>
</feature>
<evidence type="ECO:0000256" key="6">
    <source>
        <dbReference type="ARBA" id="ARBA00022989"/>
    </source>
</evidence>
<gene>
    <name evidence="10" type="ORF">FHS12_003705</name>
</gene>
<dbReference type="Gene3D" id="1.20.1250.20">
    <property type="entry name" value="MFS general substrate transporter like domains"/>
    <property type="match status" value="1"/>
</dbReference>
<dbReference type="InterPro" id="IPR020846">
    <property type="entry name" value="MFS_dom"/>
</dbReference>
<evidence type="ECO:0000313" key="11">
    <source>
        <dbReference type="Proteomes" id="UP000577707"/>
    </source>
</evidence>
<dbReference type="Gene3D" id="1.20.1720.10">
    <property type="entry name" value="Multidrug resistance protein D"/>
    <property type="match status" value="1"/>
</dbReference>
<reference evidence="10 11" key="1">
    <citation type="submission" date="2020-08" db="EMBL/GenBank/DDBJ databases">
        <title>Genomic Encyclopedia of Type Strains, Phase III (KMG-III): the genomes of soil and plant-associated and newly described type strains.</title>
        <authorList>
            <person name="Whitman W."/>
        </authorList>
    </citation>
    <scope>NUCLEOTIDE SEQUENCE [LARGE SCALE GENOMIC DNA]</scope>
    <source>
        <strain evidence="10 11">CECT 3302</strain>
    </source>
</reference>
<evidence type="ECO:0000256" key="5">
    <source>
        <dbReference type="ARBA" id="ARBA00022692"/>
    </source>
</evidence>
<dbReference type="InterPro" id="IPR011701">
    <property type="entry name" value="MFS"/>
</dbReference>
<feature type="transmembrane region" description="Helical" evidence="8">
    <location>
        <begin position="357"/>
        <end position="379"/>
    </location>
</feature>
<dbReference type="NCBIfam" id="TIGR00711">
    <property type="entry name" value="efflux_EmrB"/>
    <property type="match status" value="1"/>
</dbReference>
<organism evidence="10 11">
    <name type="scientific">Nocardioides albus</name>
    <dbReference type="NCBI Taxonomy" id="1841"/>
    <lineage>
        <taxon>Bacteria</taxon>
        <taxon>Bacillati</taxon>
        <taxon>Actinomycetota</taxon>
        <taxon>Actinomycetes</taxon>
        <taxon>Propionibacteriales</taxon>
        <taxon>Nocardioidaceae</taxon>
        <taxon>Nocardioides</taxon>
    </lineage>
</organism>
<dbReference type="GO" id="GO:0022857">
    <property type="term" value="F:transmembrane transporter activity"/>
    <property type="evidence" value="ECO:0007669"/>
    <property type="project" value="InterPro"/>
</dbReference>
<dbReference type="EMBL" id="JACHXG010000007">
    <property type="protein sequence ID" value="MBB3090747.1"/>
    <property type="molecule type" value="Genomic_DNA"/>
</dbReference>
<dbReference type="RefSeq" id="WP_183548012.1">
    <property type="nucleotide sequence ID" value="NZ_BMQT01000005.1"/>
</dbReference>
<keyword evidence="5 8" id="KW-0812">Transmembrane</keyword>